<evidence type="ECO:0000313" key="1">
    <source>
        <dbReference type="EMBL" id="JAW15537.1"/>
    </source>
</evidence>
<proteinExistence type="predicted"/>
<organism evidence="1">
    <name type="scientific">Panstrongylus lignarius</name>
    <dbReference type="NCBI Taxonomy" id="156445"/>
    <lineage>
        <taxon>Eukaryota</taxon>
        <taxon>Metazoa</taxon>
        <taxon>Ecdysozoa</taxon>
        <taxon>Arthropoda</taxon>
        <taxon>Hexapoda</taxon>
        <taxon>Insecta</taxon>
        <taxon>Pterygota</taxon>
        <taxon>Neoptera</taxon>
        <taxon>Paraneoptera</taxon>
        <taxon>Hemiptera</taxon>
        <taxon>Heteroptera</taxon>
        <taxon>Panheteroptera</taxon>
        <taxon>Cimicomorpha</taxon>
        <taxon>Reduviidae</taxon>
        <taxon>Triatominae</taxon>
        <taxon>Panstrongylus</taxon>
    </lineage>
</organism>
<protein>
    <submittedName>
        <fullName evidence="1">Putative secreted protein</fullName>
    </submittedName>
</protein>
<dbReference type="AlphaFoldDB" id="A0A224XSN6"/>
<sequence length="81" mass="9500">MVESRMLRLYRHLIPGLVLLDLLHFTHLLKLQGPLKIKTYFYVAVNYMCHQQIVGINRKNCLMEKLFGILGQIKIRSTAMN</sequence>
<dbReference type="EMBL" id="GFTR01000889">
    <property type="protein sequence ID" value="JAW15537.1"/>
    <property type="molecule type" value="Transcribed_RNA"/>
</dbReference>
<reference evidence="1" key="1">
    <citation type="journal article" date="2018" name="PLoS Negl. Trop. Dis.">
        <title>An insight into the salivary gland and fat body transcriptome of Panstrongylus lignarius (Hemiptera: Heteroptera), the main vector of Chagas disease in Peru.</title>
        <authorList>
            <person name="Nevoa J.C."/>
            <person name="Mendes M.T."/>
            <person name="da Silva M.V."/>
            <person name="Soares S.C."/>
            <person name="Oliveira C.J.F."/>
            <person name="Ribeiro J.M.C."/>
        </authorList>
    </citation>
    <scope>NUCLEOTIDE SEQUENCE</scope>
</reference>
<accession>A0A224XSN6</accession>
<name>A0A224XSN6_9HEMI</name>